<dbReference type="GO" id="GO:0005680">
    <property type="term" value="C:anaphase-promoting complex"/>
    <property type="evidence" value="ECO:0007669"/>
    <property type="project" value="TreeGrafter"/>
</dbReference>
<keyword evidence="3" id="KW-0132">Cell division</keyword>
<dbReference type="SMART" id="SM00320">
    <property type="entry name" value="WD40"/>
    <property type="match status" value="7"/>
</dbReference>
<evidence type="ECO:0000256" key="4">
    <source>
        <dbReference type="ARBA" id="ARBA00022737"/>
    </source>
</evidence>
<keyword evidence="4" id="KW-0677">Repeat</keyword>
<keyword evidence="2 7" id="KW-0853">WD repeat</keyword>
<evidence type="ECO:0000256" key="7">
    <source>
        <dbReference type="PROSITE-ProRule" id="PRU00221"/>
    </source>
</evidence>
<dbReference type="PROSITE" id="PS50294">
    <property type="entry name" value="WD_REPEATS_REGION"/>
    <property type="match status" value="2"/>
</dbReference>
<evidence type="ECO:0000313" key="10">
    <source>
        <dbReference type="EMBL" id="CAD9678713.1"/>
    </source>
</evidence>
<comment type="similarity">
    <text evidence="1">Belongs to the WD repeat CDC20/Fizzy family.</text>
</comment>
<dbReference type="Gene3D" id="2.130.10.10">
    <property type="entry name" value="YVTN repeat-like/Quinoprotein amine dehydrogenase"/>
    <property type="match status" value="1"/>
</dbReference>
<dbReference type="PANTHER" id="PTHR19918">
    <property type="entry name" value="CELL DIVISION CYCLE 20 CDC20 FIZZY -RELATED"/>
    <property type="match status" value="1"/>
</dbReference>
<reference evidence="10" key="1">
    <citation type="submission" date="2021-01" db="EMBL/GenBank/DDBJ databases">
        <authorList>
            <person name="Corre E."/>
            <person name="Pelletier E."/>
            <person name="Niang G."/>
            <person name="Scheremetjew M."/>
            <person name="Finn R."/>
            <person name="Kale V."/>
            <person name="Holt S."/>
            <person name="Cochrane G."/>
            <person name="Meng A."/>
            <person name="Brown T."/>
            <person name="Cohen L."/>
        </authorList>
    </citation>
    <scope>NUCLEOTIDE SEQUENCE</scope>
    <source>
        <strain evidence="10">NY070348D</strain>
    </source>
</reference>
<dbReference type="InterPro" id="IPR015943">
    <property type="entry name" value="WD40/YVTN_repeat-like_dom_sf"/>
</dbReference>
<protein>
    <recommendedName>
        <fullName evidence="9">CDC20/Fizzy WD40 domain-containing protein</fullName>
    </recommendedName>
</protein>
<dbReference type="CDD" id="cd00200">
    <property type="entry name" value="WD40"/>
    <property type="match status" value="1"/>
</dbReference>
<accession>A0A7S2WBP6</accession>
<dbReference type="InterPro" id="IPR056150">
    <property type="entry name" value="WD40_CDC20-Fz"/>
</dbReference>
<gene>
    <name evidence="10" type="ORF">QSP1433_LOCUS6282</name>
</gene>
<dbReference type="GO" id="GO:0051301">
    <property type="term" value="P:cell division"/>
    <property type="evidence" value="ECO:0007669"/>
    <property type="project" value="UniProtKB-KW"/>
</dbReference>
<feature type="region of interest" description="Disordered" evidence="8">
    <location>
        <begin position="35"/>
        <end position="70"/>
    </location>
</feature>
<evidence type="ECO:0000256" key="3">
    <source>
        <dbReference type="ARBA" id="ARBA00022618"/>
    </source>
</evidence>
<feature type="compositionally biased region" description="Basic residues" evidence="8">
    <location>
        <begin position="45"/>
        <end position="57"/>
    </location>
</feature>
<evidence type="ECO:0000256" key="6">
    <source>
        <dbReference type="ARBA" id="ARBA00023306"/>
    </source>
</evidence>
<dbReference type="InterPro" id="IPR036322">
    <property type="entry name" value="WD40_repeat_dom_sf"/>
</dbReference>
<organism evidence="10">
    <name type="scientific">Mucochytrium quahogii</name>
    <dbReference type="NCBI Taxonomy" id="96639"/>
    <lineage>
        <taxon>Eukaryota</taxon>
        <taxon>Sar</taxon>
        <taxon>Stramenopiles</taxon>
        <taxon>Bigyra</taxon>
        <taxon>Labyrinthulomycetes</taxon>
        <taxon>Thraustochytrida</taxon>
        <taxon>Thraustochytriidae</taxon>
        <taxon>Mucochytrium</taxon>
    </lineage>
</organism>
<dbReference type="EMBL" id="HBHK01010025">
    <property type="protein sequence ID" value="CAD9678713.1"/>
    <property type="molecule type" value="Transcribed_RNA"/>
</dbReference>
<dbReference type="PANTHER" id="PTHR19918:SF8">
    <property type="entry name" value="FI02843P"/>
    <property type="match status" value="1"/>
</dbReference>
<evidence type="ECO:0000256" key="5">
    <source>
        <dbReference type="ARBA" id="ARBA00022776"/>
    </source>
</evidence>
<dbReference type="AlphaFoldDB" id="A0A7S2WBP6"/>
<evidence type="ECO:0000256" key="2">
    <source>
        <dbReference type="ARBA" id="ARBA00022574"/>
    </source>
</evidence>
<dbReference type="Pfam" id="PF24807">
    <property type="entry name" value="WD40_CDC20-Fz"/>
    <property type="match status" value="1"/>
</dbReference>
<dbReference type="PROSITE" id="PS50082">
    <property type="entry name" value="WD_REPEATS_2"/>
    <property type="match status" value="2"/>
</dbReference>
<dbReference type="GO" id="GO:0031145">
    <property type="term" value="P:anaphase-promoting complex-dependent catabolic process"/>
    <property type="evidence" value="ECO:0007669"/>
    <property type="project" value="TreeGrafter"/>
</dbReference>
<feature type="repeat" description="WD" evidence="7">
    <location>
        <begin position="296"/>
        <end position="328"/>
    </location>
</feature>
<feature type="domain" description="CDC20/Fizzy WD40" evidence="9">
    <location>
        <begin position="166"/>
        <end position="468"/>
    </location>
</feature>
<dbReference type="GO" id="GO:0010997">
    <property type="term" value="F:anaphase-promoting complex binding"/>
    <property type="evidence" value="ECO:0007669"/>
    <property type="project" value="InterPro"/>
</dbReference>
<evidence type="ECO:0000256" key="1">
    <source>
        <dbReference type="ARBA" id="ARBA00006445"/>
    </source>
</evidence>
<proteinExistence type="inferred from homology"/>
<keyword evidence="5" id="KW-0498">Mitosis</keyword>
<sequence length="498" mass="55023">MAANTYVQEQMELEDCLNFNQEIDCEVQPRWKRKALQQRVAKTPKSGRKRSRSKTPAKGKNTPQHDRFIPNRGAMDLANAHFNLMKENNSAASNAVDSPTRAEFNKALANSMGAGDHRVLAFKKKAPAPPEGYENSLKVLYTQNKAKLGKTHKPARHIPSAPERILDAPDLLDDYYLNLVDWGSSNMLAVALGQTVYLWNAETGGIEELCQCEGEDDYITSVKFVQEGGGYLAVGTNFCETKLWDIETSKLLRNMDGHSARVSSLAWNQHILSSGSRDSTIVHHDVRVAQHKVGVMEGHLQEVCGLTWSPDGQTLASGGNDNLLCLWDARYADGGSQAARAIQAPRLKISDHLAAVKALAWCPHQRNVLASGGGTADRTIKMWNAANGACLNSVDTGSQVCSLLWNPHEKELLSSHGFSENQLCLWKYPSMVKTKELSGHTSRVLHMALSPDGTMVCSGAADETLRFWKVFEEPSKTKTVKKVRQSNTRGSLQRMNIR</sequence>
<dbReference type="InterPro" id="IPR033010">
    <property type="entry name" value="Cdc20/Fizzy"/>
</dbReference>
<evidence type="ECO:0000259" key="9">
    <source>
        <dbReference type="Pfam" id="PF24807"/>
    </source>
</evidence>
<dbReference type="InterPro" id="IPR001680">
    <property type="entry name" value="WD40_rpt"/>
</dbReference>
<dbReference type="GO" id="GO:1990757">
    <property type="term" value="F:ubiquitin ligase activator activity"/>
    <property type="evidence" value="ECO:0007669"/>
    <property type="project" value="TreeGrafter"/>
</dbReference>
<evidence type="ECO:0000256" key="8">
    <source>
        <dbReference type="SAM" id="MobiDB-lite"/>
    </source>
</evidence>
<dbReference type="SUPFAM" id="SSF50978">
    <property type="entry name" value="WD40 repeat-like"/>
    <property type="match status" value="1"/>
</dbReference>
<feature type="repeat" description="WD" evidence="7">
    <location>
        <begin position="437"/>
        <end position="470"/>
    </location>
</feature>
<dbReference type="GO" id="GO:1905786">
    <property type="term" value="P:positive regulation of anaphase-promoting complex-dependent catabolic process"/>
    <property type="evidence" value="ECO:0007669"/>
    <property type="project" value="TreeGrafter"/>
</dbReference>
<keyword evidence="6" id="KW-0131">Cell cycle</keyword>
<name>A0A7S2WBP6_9STRA</name>